<evidence type="ECO:0000256" key="4">
    <source>
        <dbReference type="RuleBase" id="RU362068"/>
    </source>
</evidence>
<dbReference type="InterPro" id="IPR003710">
    <property type="entry name" value="ApbA"/>
</dbReference>
<comment type="similarity">
    <text evidence="1 4">Belongs to the ketopantoate reductase family.</text>
</comment>
<dbReference type="InterPro" id="IPR013328">
    <property type="entry name" value="6PGD_dom2"/>
</dbReference>
<evidence type="ECO:0000313" key="7">
    <source>
        <dbReference type="EMBL" id="MEN1761395.1"/>
    </source>
</evidence>
<feature type="domain" description="Ketopantoate reductase C-terminal" evidence="6">
    <location>
        <begin position="179"/>
        <end position="303"/>
    </location>
</feature>
<dbReference type="NCBIfam" id="TIGR00745">
    <property type="entry name" value="apbA_panE"/>
    <property type="match status" value="1"/>
</dbReference>
<keyword evidence="2 4" id="KW-0521">NADP</keyword>
<keyword evidence="3 4" id="KW-0560">Oxidoreductase</keyword>
<evidence type="ECO:0000259" key="5">
    <source>
        <dbReference type="Pfam" id="PF02558"/>
    </source>
</evidence>
<evidence type="ECO:0000313" key="8">
    <source>
        <dbReference type="Proteomes" id="UP001407405"/>
    </source>
</evidence>
<evidence type="ECO:0000256" key="2">
    <source>
        <dbReference type="ARBA" id="ARBA00022857"/>
    </source>
</evidence>
<dbReference type="EC" id="1.1.1.169" evidence="4"/>
<dbReference type="Gene3D" id="3.40.50.720">
    <property type="entry name" value="NAD(P)-binding Rossmann-like Domain"/>
    <property type="match status" value="1"/>
</dbReference>
<dbReference type="PANTHER" id="PTHR21708">
    <property type="entry name" value="PROBABLE 2-DEHYDROPANTOATE 2-REDUCTASE"/>
    <property type="match status" value="1"/>
</dbReference>
<comment type="catalytic activity">
    <reaction evidence="4">
        <text>(R)-pantoate + NADP(+) = 2-dehydropantoate + NADPH + H(+)</text>
        <dbReference type="Rhea" id="RHEA:16233"/>
        <dbReference type="ChEBI" id="CHEBI:11561"/>
        <dbReference type="ChEBI" id="CHEBI:15378"/>
        <dbReference type="ChEBI" id="CHEBI:15980"/>
        <dbReference type="ChEBI" id="CHEBI:57783"/>
        <dbReference type="ChEBI" id="CHEBI:58349"/>
        <dbReference type="EC" id="1.1.1.169"/>
    </reaction>
</comment>
<comment type="function">
    <text evidence="4">Catalyzes the NADPH-dependent reduction of ketopantoate into pantoic acid.</text>
</comment>
<dbReference type="PANTHER" id="PTHR21708:SF26">
    <property type="entry name" value="2-DEHYDROPANTOATE 2-REDUCTASE"/>
    <property type="match status" value="1"/>
</dbReference>
<dbReference type="InterPro" id="IPR008927">
    <property type="entry name" value="6-PGluconate_DH-like_C_sf"/>
</dbReference>
<dbReference type="Pfam" id="PF02558">
    <property type="entry name" value="ApbA"/>
    <property type="match status" value="1"/>
</dbReference>
<evidence type="ECO:0000256" key="1">
    <source>
        <dbReference type="ARBA" id="ARBA00007870"/>
    </source>
</evidence>
<dbReference type="InterPro" id="IPR013752">
    <property type="entry name" value="KPA_reductase"/>
</dbReference>
<name>A0ABU9VX16_9CLOT</name>
<protein>
    <recommendedName>
        <fullName evidence="4">2-dehydropantoate 2-reductase</fullName>
        <ecNumber evidence="4">1.1.1.169</ecNumber>
    </recommendedName>
    <alternativeName>
        <fullName evidence="4">Ketopantoate reductase</fullName>
    </alternativeName>
</protein>
<comment type="pathway">
    <text evidence="4">Cofactor biosynthesis; (R)-pantothenate biosynthesis; (R)-pantoate from 3-methyl-2-oxobutanoate: step 2/2.</text>
</comment>
<gene>
    <name evidence="7" type="ORF">AAIG11_12960</name>
</gene>
<dbReference type="SUPFAM" id="SSF51735">
    <property type="entry name" value="NAD(P)-binding Rossmann-fold domains"/>
    <property type="match status" value="1"/>
</dbReference>
<reference evidence="7 8" key="1">
    <citation type="submission" date="2024-04" db="EMBL/GenBank/DDBJ databases">
        <title>Genome sequencing and metabolic network reconstruction of aminoacids and betaine degradation by Anoxynatronum sibiricum.</title>
        <authorList>
            <person name="Detkova E.N."/>
            <person name="Boltjanskaja Y.V."/>
            <person name="Mardanov A.V."/>
            <person name="Kevbrin V."/>
        </authorList>
    </citation>
    <scope>NUCLEOTIDE SEQUENCE [LARGE SCALE GENOMIC DNA]</scope>
    <source>
        <strain evidence="7 8">Z-7981</strain>
    </source>
</reference>
<accession>A0ABU9VX16</accession>
<dbReference type="InterPro" id="IPR036291">
    <property type="entry name" value="NAD(P)-bd_dom_sf"/>
</dbReference>
<dbReference type="Pfam" id="PF08546">
    <property type="entry name" value="ApbA_C"/>
    <property type="match status" value="1"/>
</dbReference>
<feature type="domain" description="Ketopantoate reductase N-terminal" evidence="5">
    <location>
        <begin position="8"/>
        <end position="152"/>
    </location>
</feature>
<dbReference type="InterPro" id="IPR013332">
    <property type="entry name" value="KPR_N"/>
</dbReference>
<comment type="caution">
    <text evidence="7">The sequence shown here is derived from an EMBL/GenBank/DDBJ whole genome shotgun (WGS) entry which is preliminary data.</text>
</comment>
<keyword evidence="8" id="KW-1185">Reference proteome</keyword>
<sequence length="310" mass="34273">MQLIQEVMMVGLGAIGGAYALKFVNKPGVTLRVLAGGERKKRYEAKGFQINDTPYQFRYADPAEPQPTPAQLIIVAVKDYGLQEAITEMAPFVGEDTLILSLMNGITSEERLGEAFGAEKVLYGICMGLDGFRDGNVIRFKQYGTMSFGKADNTQWSPEVERVAALFDQMDIVYQVPQNMLYELWYKFMVNVGINQASAVVGEGFSAFQTISEAHQLMQDAMKEVLQITQKNGVKLTPADLDKWDAVLVNMPPESRPSMLNDLESGRQTEVEMLAGTVCRLGKALGVPTPVNQVLYQAIRAKEQATREGL</sequence>
<dbReference type="EMBL" id="JBCITM010000015">
    <property type="protein sequence ID" value="MEN1761395.1"/>
    <property type="molecule type" value="Genomic_DNA"/>
</dbReference>
<keyword evidence="4" id="KW-0566">Pantothenate biosynthesis</keyword>
<dbReference type="SUPFAM" id="SSF48179">
    <property type="entry name" value="6-phosphogluconate dehydrogenase C-terminal domain-like"/>
    <property type="match status" value="1"/>
</dbReference>
<evidence type="ECO:0000259" key="6">
    <source>
        <dbReference type="Pfam" id="PF08546"/>
    </source>
</evidence>
<evidence type="ECO:0000256" key="3">
    <source>
        <dbReference type="ARBA" id="ARBA00023002"/>
    </source>
</evidence>
<dbReference type="Gene3D" id="1.10.1040.10">
    <property type="entry name" value="N-(1-d-carboxylethyl)-l-norvaline Dehydrogenase, domain 2"/>
    <property type="match status" value="1"/>
</dbReference>
<dbReference type="RefSeq" id="WP_343186694.1">
    <property type="nucleotide sequence ID" value="NZ_JBCITM010000015.1"/>
</dbReference>
<dbReference type="Proteomes" id="UP001407405">
    <property type="component" value="Unassembled WGS sequence"/>
</dbReference>
<organism evidence="7 8">
    <name type="scientific">Anoxynatronum sibiricum</name>
    <dbReference type="NCBI Taxonomy" id="210623"/>
    <lineage>
        <taxon>Bacteria</taxon>
        <taxon>Bacillati</taxon>
        <taxon>Bacillota</taxon>
        <taxon>Clostridia</taxon>
        <taxon>Eubacteriales</taxon>
        <taxon>Clostridiaceae</taxon>
        <taxon>Anoxynatronum</taxon>
    </lineage>
</organism>
<dbReference type="InterPro" id="IPR051402">
    <property type="entry name" value="KPR-Related"/>
</dbReference>
<proteinExistence type="inferred from homology"/>